<evidence type="ECO:0000313" key="1">
    <source>
        <dbReference type="Proteomes" id="UP000504607"/>
    </source>
</evidence>
<proteinExistence type="predicted"/>
<evidence type="ECO:0000313" key="2">
    <source>
        <dbReference type="RefSeq" id="XP_029124358.1"/>
    </source>
</evidence>
<sequence length="85" mass="10182">MLLRKFSRELLVQLQMSYFHGSFGVGMRDRFSNLERTRTSVVPGIEVLWINMVKGIWDFRIQPTYEAETDVSLHKDFRLRYLKLN</sequence>
<accession>A0A8N4F4G5</accession>
<organism evidence="1 2">
    <name type="scientific">Elaeis guineensis var. tenera</name>
    <name type="common">Oil palm</name>
    <dbReference type="NCBI Taxonomy" id="51953"/>
    <lineage>
        <taxon>Eukaryota</taxon>
        <taxon>Viridiplantae</taxon>
        <taxon>Streptophyta</taxon>
        <taxon>Embryophyta</taxon>
        <taxon>Tracheophyta</taxon>
        <taxon>Spermatophyta</taxon>
        <taxon>Magnoliopsida</taxon>
        <taxon>Liliopsida</taxon>
        <taxon>Arecaceae</taxon>
        <taxon>Arecoideae</taxon>
        <taxon>Cocoseae</taxon>
        <taxon>Elaeidinae</taxon>
        <taxon>Elaeis</taxon>
    </lineage>
</organism>
<dbReference type="RefSeq" id="XP_029124358.1">
    <property type="nucleotide sequence ID" value="XM_029268525.1"/>
</dbReference>
<protein>
    <submittedName>
        <fullName evidence="2">Uncharacterized protein LOC105058750 isoform X2</fullName>
    </submittedName>
</protein>
<dbReference type="AlphaFoldDB" id="A0A8N4F4G5"/>
<keyword evidence="1" id="KW-1185">Reference proteome</keyword>
<name>A0A8N4F4G5_ELAGV</name>
<dbReference type="Proteomes" id="UP000504607">
    <property type="component" value="Chromosome 15"/>
</dbReference>
<reference evidence="2" key="1">
    <citation type="submission" date="2025-08" db="UniProtKB">
        <authorList>
            <consortium name="RefSeq"/>
        </authorList>
    </citation>
    <scope>IDENTIFICATION</scope>
</reference>
<gene>
    <name evidence="2" type="primary">LOC105058750</name>
</gene>